<proteinExistence type="predicted"/>
<reference evidence="1" key="1">
    <citation type="submission" date="2010-07" db="EMBL/GenBank/DDBJ databases">
        <authorList>
            <consortium name="CONSOLIDER consortium CSD2007-00005"/>
            <person name="Guazzaroni M.-E."/>
            <person name="Richter M."/>
            <person name="Garcia-Salamanca A."/>
            <person name="Yarza P."/>
            <person name="Ferrer M."/>
        </authorList>
    </citation>
    <scope>NUCLEOTIDE SEQUENCE</scope>
</reference>
<name>D9PLN6_9ZZZZ</name>
<gene>
    <name evidence="1" type="ORF">LDC_2459</name>
</gene>
<protein>
    <submittedName>
        <fullName evidence="1">Transposase, IS605 OrfB family</fullName>
    </submittedName>
</protein>
<organism evidence="1">
    <name type="scientific">sediment metagenome</name>
    <dbReference type="NCBI Taxonomy" id="749907"/>
    <lineage>
        <taxon>unclassified sequences</taxon>
        <taxon>metagenomes</taxon>
        <taxon>ecological metagenomes</taxon>
    </lineage>
</organism>
<reference evidence="1" key="2">
    <citation type="journal article" date="2011" name="Microb. Ecol.">
        <title>Taxonomic and Functional Metagenomic Profiling of the Microbial Community in the Anoxic Sediment of a Sub-saline Shallow Lake (Laguna de Carrizo, Central Spain).</title>
        <authorList>
            <person name="Ferrer M."/>
            <person name="Guazzaroni M.E."/>
            <person name="Richter M."/>
            <person name="Garcia-Salamanca A."/>
            <person name="Yarza P."/>
            <person name="Suarez-Suarez A."/>
            <person name="Solano J."/>
            <person name="Alcaide M."/>
            <person name="van Dillewijn P."/>
            <person name="Molina-Henares M.A."/>
            <person name="Lopez-Cortes N."/>
            <person name="Al-Ramahi Y."/>
            <person name="Guerrero C."/>
            <person name="Acosta A."/>
            <person name="de Eugenio L.I."/>
            <person name="Martinez V."/>
            <person name="Marques S."/>
            <person name="Rojo F."/>
            <person name="Santero E."/>
            <person name="Genilloud O."/>
            <person name="Perez-Perez J."/>
            <person name="Rossello-Mora R."/>
            <person name="Ramos J.L."/>
        </authorList>
    </citation>
    <scope>NUCLEOTIDE SEQUENCE</scope>
</reference>
<dbReference type="EMBL" id="ADZX01000748">
    <property type="protein sequence ID" value="EFK95528.1"/>
    <property type="molecule type" value="Genomic_DNA"/>
</dbReference>
<accession>D9PLN6</accession>
<dbReference type="AlphaFoldDB" id="D9PLN6"/>
<sequence>MVKTLKLRIKDKHAIVLRAMARDVNMVWNFCNETSARAVREKGKFLSGFDLQKLTDGFSKCDGIKVGSATTQQVCEEYATRRRQFKRARLNWRVSNPKSSKYSLGWIPFKSRA</sequence>
<comment type="caution">
    <text evidence="1">The sequence shown here is derived from an EMBL/GenBank/DDBJ whole genome shotgun (WGS) entry which is preliminary data.</text>
</comment>
<evidence type="ECO:0000313" key="1">
    <source>
        <dbReference type="EMBL" id="EFK95528.1"/>
    </source>
</evidence>
<feature type="non-terminal residue" evidence="1">
    <location>
        <position position="113"/>
    </location>
</feature>